<protein>
    <recommendedName>
        <fullName evidence="3">Chromophore lyase CpcS/CpeS</fullName>
        <ecNumber evidence="3">4.-.-.-</ecNumber>
    </recommendedName>
</protein>
<organism evidence="5 6">
    <name type="scientific">Acaryochloris marina (strain MBIC 11017)</name>
    <dbReference type="NCBI Taxonomy" id="329726"/>
    <lineage>
        <taxon>Bacteria</taxon>
        <taxon>Bacillati</taxon>
        <taxon>Cyanobacteriota</taxon>
        <taxon>Cyanophyceae</taxon>
        <taxon>Acaryochloridales</taxon>
        <taxon>Acaryochloridaceae</taxon>
        <taxon>Acaryochloris</taxon>
    </lineage>
</organism>
<dbReference type="STRING" id="329726.AM1_4215"/>
<evidence type="ECO:0000256" key="3">
    <source>
        <dbReference type="HAMAP-Rule" id="MF_01459"/>
    </source>
</evidence>
<keyword evidence="2 3" id="KW-0456">Lyase</keyword>
<evidence type="ECO:0000313" key="5">
    <source>
        <dbReference type="EMBL" id="ABW29195.1"/>
    </source>
</evidence>
<dbReference type="HOGENOM" id="CLU_096258_0_0_3"/>
<reference evidence="5 6" key="1">
    <citation type="journal article" date="2008" name="Proc. Natl. Acad. Sci. U.S.A.">
        <title>Niche adaptation and genome expansion in the chlorophyll d-producing cyanobacterium Acaryochloris marina.</title>
        <authorList>
            <person name="Swingley W.D."/>
            <person name="Chen M."/>
            <person name="Cheung P.C."/>
            <person name="Conrad A.L."/>
            <person name="Dejesa L.C."/>
            <person name="Hao J."/>
            <person name="Honchak B.M."/>
            <person name="Karbach L.E."/>
            <person name="Kurdoglu A."/>
            <person name="Lahiri S."/>
            <person name="Mastrian S.D."/>
            <person name="Miyashita H."/>
            <person name="Page L."/>
            <person name="Ramakrishna P."/>
            <person name="Satoh S."/>
            <person name="Sattley W.M."/>
            <person name="Shimada Y."/>
            <person name="Taylor H.L."/>
            <person name="Tomo T."/>
            <person name="Tsuchiya T."/>
            <person name="Wang Z.T."/>
            <person name="Raymond J."/>
            <person name="Mimuro M."/>
            <person name="Blankenship R.E."/>
            <person name="Touchman J.W."/>
        </authorList>
    </citation>
    <scope>NUCLEOTIDE SEQUENCE [LARGE SCALE GENOMIC DNA]</scope>
    <source>
        <strain evidence="6">MBIC 11017</strain>
    </source>
</reference>
<dbReference type="InterPro" id="IPR018536">
    <property type="entry name" value="CpcS/CpeS"/>
</dbReference>
<dbReference type="InterPro" id="IPR012674">
    <property type="entry name" value="Calycin"/>
</dbReference>
<dbReference type="GO" id="GO:0017006">
    <property type="term" value="P:protein-tetrapyrrole linkage"/>
    <property type="evidence" value="ECO:0007669"/>
    <property type="project" value="UniProtKB-UniRule"/>
</dbReference>
<dbReference type="Pfam" id="PF09367">
    <property type="entry name" value="CpeS"/>
    <property type="match status" value="1"/>
</dbReference>
<dbReference type="RefSeq" id="WP_012164529.1">
    <property type="nucleotide sequence ID" value="NC_009925.1"/>
</dbReference>
<evidence type="ECO:0000256" key="4">
    <source>
        <dbReference type="SAM" id="MobiDB-lite"/>
    </source>
</evidence>
<comment type="function">
    <text evidence="3">Covalently attaches a chromophore to Cys residue(s) of phycobiliproteins.</text>
</comment>
<dbReference type="GO" id="GO:0016829">
    <property type="term" value="F:lyase activity"/>
    <property type="evidence" value="ECO:0007669"/>
    <property type="project" value="UniProtKB-KW"/>
</dbReference>
<name>B0CCN3_ACAM1</name>
<evidence type="ECO:0000256" key="2">
    <source>
        <dbReference type="ARBA" id="ARBA00023239"/>
    </source>
</evidence>
<dbReference type="KEGG" id="amr:AM1_4215"/>
<dbReference type="AlphaFoldDB" id="B0CCN3"/>
<accession>B0CCN3</accession>
<dbReference type="CDD" id="cd16339">
    <property type="entry name" value="CpcS"/>
    <property type="match status" value="1"/>
</dbReference>
<gene>
    <name evidence="3" type="primary">cpcS</name>
    <name evidence="5" type="ordered locus">AM1_4215</name>
</gene>
<dbReference type="HAMAP" id="MF_01459">
    <property type="entry name" value="Chrphore_lyase_CpxS"/>
    <property type="match status" value="1"/>
</dbReference>
<sequence>MNALEFFQLSEGRWRSHRITHHLLLRRSESGNTEIEVQVLAPDDPKVIEICQLHHAQPHLAIGGCFVQWRGAMAWDQEENDSHRGSTVFVLVPHEGSNNAGQLLRERGYAESVPVVGQYQVDAQNGLVLTTEYDTMSSQERFWFANPNLRLRTTTVKSFGGFNTTSFCAESKLVSDQMATTPPPETPPHPNHSWLGW</sequence>
<dbReference type="EMBL" id="CP000828">
    <property type="protein sequence ID" value="ABW29195.1"/>
    <property type="molecule type" value="Genomic_DNA"/>
</dbReference>
<evidence type="ECO:0000256" key="1">
    <source>
        <dbReference type="ARBA" id="ARBA00010681"/>
    </source>
</evidence>
<proteinExistence type="inferred from homology"/>
<dbReference type="Gene3D" id="2.40.128.20">
    <property type="match status" value="1"/>
</dbReference>
<feature type="region of interest" description="Disordered" evidence="4">
    <location>
        <begin position="176"/>
        <end position="197"/>
    </location>
</feature>
<dbReference type="eggNOG" id="ENOG502Z8E6">
    <property type="taxonomic scope" value="Bacteria"/>
</dbReference>
<dbReference type="Proteomes" id="UP000000268">
    <property type="component" value="Chromosome"/>
</dbReference>
<keyword evidence="6" id="KW-1185">Reference proteome</keyword>
<comment type="similarity">
    <text evidence="1 3">Belongs to the CpcS/CpeS biliprotein lyase family.</text>
</comment>
<evidence type="ECO:0000313" key="6">
    <source>
        <dbReference type="Proteomes" id="UP000000268"/>
    </source>
</evidence>
<dbReference type="EC" id="4.-.-.-" evidence="3"/>
<feature type="compositionally biased region" description="Pro residues" evidence="4">
    <location>
        <begin position="181"/>
        <end position="190"/>
    </location>
</feature>